<dbReference type="Pfam" id="PF07433">
    <property type="entry name" value="DUF1513"/>
    <property type="match status" value="1"/>
</dbReference>
<comment type="caution">
    <text evidence="1">The sequence shown here is derived from an EMBL/GenBank/DDBJ whole genome shotgun (WGS) entry which is preliminary data.</text>
</comment>
<sequence>MSSLISSYGLPRRSFLGLAVLLAANPAFTLGDARQPIFLSAASDRDDKHWLKAFTRNNDQLELLYSHQLNERAHAVTLNNKADIFVTVARRPGTSLLVGEVQSGGILQEVQAPGGRHFYGHGVFSADDNYFYTTENDYEDMQGDSGRIGVWRISNTAAEAGGEIVLERVNEFASYGVGPHELLLMPDEETLVIANGGIRTHPDLERDKLNIESMQPSLTYIDRQSGTLLEQKRLPAEFHQASIRHIDINAQGQIALSMQFEGEPFVRAPLVASHQRGEAIQSMLAPEQVQSQMAQYVGSIRYDQSGRFLVASCPRANMLTFWDVETGEFIRQLRARDACGVCAYEDGFLYSAGTGQIRYYDLIQRSVTDFTMSDDFSRGLFWDNHLVVA</sequence>
<gene>
    <name evidence="1" type="ORF">COA71_07045</name>
</gene>
<dbReference type="InterPro" id="IPR015943">
    <property type="entry name" value="WD40/YVTN_repeat-like_dom_sf"/>
</dbReference>
<dbReference type="AlphaFoldDB" id="A0A2A5CDA8"/>
<dbReference type="InterPro" id="IPR008311">
    <property type="entry name" value="UCP028101"/>
</dbReference>
<evidence type="ECO:0000313" key="1">
    <source>
        <dbReference type="EMBL" id="PCJ41762.1"/>
    </source>
</evidence>
<evidence type="ECO:0000313" key="2">
    <source>
        <dbReference type="Proteomes" id="UP000228987"/>
    </source>
</evidence>
<dbReference type="EMBL" id="NVWI01000004">
    <property type="protein sequence ID" value="PCJ41762.1"/>
    <property type="molecule type" value="Genomic_DNA"/>
</dbReference>
<accession>A0A2A5CDA8</accession>
<name>A0A2A5CDA8_9GAMM</name>
<proteinExistence type="predicted"/>
<evidence type="ECO:0008006" key="3">
    <source>
        <dbReference type="Google" id="ProtNLM"/>
    </source>
</evidence>
<dbReference type="Gene3D" id="2.130.10.10">
    <property type="entry name" value="YVTN repeat-like/Quinoprotein amine dehydrogenase"/>
    <property type="match status" value="1"/>
</dbReference>
<protein>
    <recommendedName>
        <fullName evidence="3">Twin-arginine translocation pathway signal</fullName>
    </recommendedName>
</protein>
<reference evidence="2" key="1">
    <citation type="submission" date="2017-08" db="EMBL/GenBank/DDBJ databases">
        <title>A dynamic microbial community with high functional redundancy inhabits the cold, oxic subseafloor aquifer.</title>
        <authorList>
            <person name="Tully B.J."/>
            <person name="Wheat C.G."/>
            <person name="Glazer B.T."/>
            <person name="Huber J.A."/>
        </authorList>
    </citation>
    <scope>NUCLEOTIDE SEQUENCE [LARGE SCALE GENOMIC DNA]</scope>
</reference>
<dbReference type="PIRSF" id="PIRSF028101">
    <property type="entry name" value="UCP028101"/>
    <property type="match status" value="1"/>
</dbReference>
<dbReference type="Proteomes" id="UP000228987">
    <property type="component" value="Unassembled WGS sequence"/>
</dbReference>
<organism evidence="1 2">
    <name type="scientific">SAR86 cluster bacterium</name>
    <dbReference type="NCBI Taxonomy" id="2030880"/>
    <lineage>
        <taxon>Bacteria</taxon>
        <taxon>Pseudomonadati</taxon>
        <taxon>Pseudomonadota</taxon>
        <taxon>Gammaproteobacteria</taxon>
        <taxon>SAR86 cluster</taxon>
    </lineage>
</organism>
<dbReference type="SUPFAM" id="SSF69322">
    <property type="entry name" value="Tricorn protease domain 2"/>
    <property type="match status" value="1"/>
</dbReference>